<protein>
    <recommendedName>
        <fullName evidence="2">histidine kinase</fullName>
        <ecNumber evidence="2">2.7.13.3</ecNumber>
    </recommendedName>
</protein>
<evidence type="ECO:0000256" key="1">
    <source>
        <dbReference type="ARBA" id="ARBA00000085"/>
    </source>
</evidence>
<keyword evidence="7" id="KW-0472">Membrane</keyword>
<dbReference type="PROSITE" id="PS50109">
    <property type="entry name" value="HIS_KIN"/>
    <property type="match status" value="1"/>
</dbReference>
<dbReference type="SUPFAM" id="SSF55874">
    <property type="entry name" value="ATPase domain of HSP90 chaperone/DNA topoisomerase II/histidine kinase"/>
    <property type="match status" value="1"/>
</dbReference>
<dbReference type="Gene3D" id="3.30.565.10">
    <property type="entry name" value="Histidine kinase-like ATPase, C-terminal domain"/>
    <property type="match status" value="1"/>
</dbReference>
<dbReference type="InterPro" id="IPR050351">
    <property type="entry name" value="BphY/WalK/GraS-like"/>
</dbReference>
<evidence type="ECO:0000313" key="10">
    <source>
        <dbReference type="Proteomes" id="UP000198990"/>
    </source>
</evidence>
<dbReference type="GO" id="GO:0007234">
    <property type="term" value="P:osmosensory signaling via phosphorelay pathway"/>
    <property type="evidence" value="ECO:0007669"/>
    <property type="project" value="TreeGrafter"/>
</dbReference>
<evidence type="ECO:0000256" key="6">
    <source>
        <dbReference type="SAM" id="Coils"/>
    </source>
</evidence>
<keyword evidence="7" id="KW-0812">Transmembrane</keyword>
<feature type="transmembrane region" description="Helical" evidence="7">
    <location>
        <begin position="85"/>
        <end position="112"/>
    </location>
</feature>
<evidence type="ECO:0000256" key="7">
    <source>
        <dbReference type="SAM" id="Phobius"/>
    </source>
</evidence>
<evidence type="ECO:0000313" key="9">
    <source>
        <dbReference type="EMBL" id="SEM02952.1"/>
    </source>
</evidence>
<evidence type="ECO:0000256" key="5">
    <source>
        <dbReference type="ARBA" id="ARBA00022777"/>
    </source>
</evidence>
<comment type="catalytic activity">
    <reaction evidence="1">
        <text>ATP + protein L-histidine = ADP + protein N-phospho-L-histidine.</text>
        <dbReference type="EC" id="2.7.13.3"/>
    </reaction>
</comment>
<dbReference type="PRINTS" id="PR00344">
    <property type="entry name" value="BCTRLSENSOR"/>
</dbReference>
<dbReference type="SUPFAM" id="SSF47384">
    <property type="entry name" value="Homodimeric domain of signal transducing histidine kinase"/>
    <property type="match status" value="1"/>
</dbReference>
<feature type="domain" description="Histidine kinase" evidence="8">
    <location>
        <begin position="233"/>
        <end position="446"/>
    </location>
</feature>
<dbReference type="GO" id="GO:0000156">
    <property type="term" value="F:phosphorelay response regulator activity"/>
    <property type="evidence" value="ECO:0007669"/>
    <property type="project" value="TreeGrafter"/>
</dbReference>
<keyword evidence="6" id="KW-0175">Coiled coil</keyword>
<dbReference type="InterPro" id="IPR004358">
    <property type="entry name" value="Sig_transdc_His_kin-like_C"/>
</dbReference>
<keyword evidence="10" id="KW-1185">Reference proteome</keyword>
<dbReference type="Pfam" id="PF02518">
    <property type="entry name" value="HATPase_c"/>
    <property type="match status" value="1"/>
</dbReference>
<accession>A0A1H7V176</accession>
<feature type="coiled-coil region" evidence="6">
    <location>
        <begin position="185"/>
        <end position="226"/>
    </location>
</feature>
<keyword evidence="3" id="KW-0597">Phosphoprotein</keyword>
<feature type="transmembrane region" description="Helical" evidence="7">
    <location>
        <begin position="22"/>
        <end position="42"/>
    </location>
</feature>
<dbReference type="STRING" id="228957.SAMN04488008_10868"/>
<evidence type="ECO:0000259" key="8">
    <source>
        <dbReference type="PROSITE" id="PS50109"/>
    </source>
</evidence>
<dbReference type="EC" id="2.7.13.3" evidence="2"/>
<keyword evidence="7" id="KW-1133">Transmembrane helix</keyword>
<dbReference type="InterPro" id="IPR036890">
    <property type="entry name" value="HATPase_C_sf"/>
</dbReference>
<keyword evidence="5 9" id="KW-0418">Kinase</keyword>
<dbReference type="InterPro" id="IPR003594">
    <property type="entry name" value="HATPase_dom"/>
</dbReference>
<dbReference type="AlphaFoldDB" id="A0A1H7V176"/>
<dbReference type="Proteomes" id="UP000198990">
    <property type="component" value="Unassembled WGS sequence"/>
</dbReference>
<dbReference type="Gene3D" id="1.10.287.130">
    <property type="match status" value="1"/>
</dbReference>
<dbReference type="GO" id="GO:0000155">
    <property type="term" value="F:phosphorelay sensor kinase activity"/>
    <property type="evidence" value="ECO:0007669"/>
    <property type="project" value="InterPro"/>
</dbReference>
<evidence type="ECO:0000256" key="2">
    <source>
        <dbReference type="ARBA" id="ARBA00012438"/>
    </source>
</evidence>
<feature type="transmembrane region" description="Helical" evidence="7">
    <location>
        <begin position="124"/>
        <end position="144"/>
    </location>
</feature>
<keyword evidence="4" id="KW-0808">Transferase</keyword>
<sequence>MSITNTKPTCKLLEKGKLLENFGTITFISLICSIIVLIDTFFNYSSLEQIIASVIAMGFGIGFLLNRLKYNHATRLYMTFYPPTIFMLLIFLIGGFFGQAVGFATMAFLAFIGFRNNPKMRIIIITYDILAFIIPTVYIQIYGPLLGVIEIPYDEILVFIACLGWLSLIFRMYDETKTRTYTTALELNNKALKESEINLKKAQIDLKKQNKELAVLNNELKLKNKHIEEFTFIVTHDLKSPLNNINIIAKELQYQHLLADYTNFDSFLKHLNDSSARLTNLVQGLLKYAEIGGSSEMETIDINEVINVVLDDLSEKIKESNAEIIVEEMPVLIGKSNDLRMLFQNLIHNALKFKSSNKIPRITIRSVKVPSFFQFSVEDNGIGIAKNQQDNIFNAFHKLHNHAKFEGSGIGLYGSKKIIDHHQGQIWVESEEQKGCKFHFTISTNLIEHNTIEDPI</sequence>
<dbReference type="FunFam" id="3.30.565.10:FF:000006">
    <property type="entry name" value="Sensor histidine kinase WalK"/>
    <property type="match status" value="1"/>
</dbReference>
<dbReference type="InterPro" id="IPR005467">
    <property type="entry name" value="His_kinase_dom"/>
</dbReference>
<reference evidence="10" key="1">
    <citation type="submission" date="2016-10" db="EMBL/GenBank/DDBJ databases">
        <authorList>
            <person name="Varghese N."/>
            <person name="Submissions S."/>
        </authorList>
    </citation>
    <scope>NUCLEOTIDE SEQUENCE [LARGE SCALE GENOMIC DNA]</scope>
    <source>
        <strain evidence="10">DSM 16471</strain>
    </source>
</reference>
<name>A0A1H7V176_9FLAO</name>
<dbReference type="EMBL" id="FNZN01000008">
    <property type="protein sequence ID" value="SEM02952.1"/>
    <property type="molecule type" value="Genomic_DNA"/>
</dbReference>
<dbReference type="InterPro" id="IPR036097">
    <property type="entry name" value="HisK_dim/P_sf"/>
</dbReference>
<proteinExistence type="predicted"/>
<evidence type="ECO:0000256" key="4">
    <source>
        <dbReference type="ARBA" id="ARBA00022679"/>
    </source>
</evidence>
<dbReference type="SMART" id="SM00387">
    <property type="entry name" value="HATPase_c"/>
    <property type="match status" value="1"/>
</dbReference>
<dbReference type="GO" id="GO:0030295">
    <property type="term" value="F:protein kinase activator activity"/>
    <property type="evidence" value="ECO:0007669"/>
    <property type="project" value="TreeGrafter"/>
</dbReference>
<dbReference type="PANTHER" id="PTHR42878:SF15">
    <property type="entry name" value="BACTERIOPHYTOCHROME"/>
    <property type="match status" value="1"/>
</dbReference>
<feature type="transmembrane region" description="Helical" evidence="7">
    <location>
        <begin position="156"/>
        <end position="173"/>
    </location>
</feature>
<organism evidence="9 10">
    <name type="scientific">Maribacter orientalis</name>
    <dbReference type="NCBI Taxonomy" id="228957"/>
    <lineage>
        <taxon>Bacteria</taxon>
        <taxon>Pseudomonadati</taxon>
        <taxon>Bacteroidota</taxon>
        <taxon>Flavobacteriia</taxon>
        <taxon>Flavobacteriales</taxon>
        <taxon>Flavobacteriaceae</taxon>
        <taxon>Maribacter</taxon>
    </lineage>
</organism>
<dbReference type="PANTHER" id="PTHR42878">
    <property type="entry name" value="TWO-COMPONENT HISTIDINE KINASE"/>
    <property type="match status" value="1"/>
</dbReference>
<gene>
    <name evidence="9" type="ORF">SAMN04488008_10868</name>
</gene>
<dbReference type="InterPro" id="IPR003661">
    <property type="entry name" value="HisK_dim/P_dom"/>
</dbReference>
<evidence type="ECO:0000256" key="3">
    <source>
        <dbReference type="ARBA" id="ARBA00022553"/>
    </source>
</evidence>
<dbReference type="CDD" id="cd00082">
    <property type="entry name" value="HisKA"/>
    <property type="match status" value="1"/>
</dbReference>
<feature type="transmembrane region" description="Helical" evidence="7">
    <location>
        <begin position="49"/>
        <end position="65"/>
    </location>
</feature>